<keyword evidence="2" id="KW-0560">Oxidoreductase</keyword>
<dbReference type="AlphaFoldDB" id="A0A7Y9T3X2"/>
<proteinExistence type="predicted"/>
<evidence type="ECO:0000259" key="1">
    <source>
        <dbReference type="PROSITE" id="PS51819"/>
    </source>
</evidence>
<dbReference type="GO" id="GO:0051213">
    <property type="term" value="F:dioxygenase activity"/>
    <property type="evidence" value="ECO:0007669"/>
    <property type="project" value="UniProtKB-KW"/>
</dbReference>
<keyword evidence="2" id="KW-0456">Lyase</keyword>
<dbReference type="SUPFAM" id="SSF54593">
    <property type="entry name" value="Glyoxalase/Bleomycin resistance protein/Dihydroxybiphenyl dioxygenase"/>
    <property type="match status" value="1"/>
</dbReference>
<name>A0A7Y9T3X2_9BACT</name>
<dbReference type="Proteomes" id="UP000534186">
    <property type="component" value="Unassembled WGS sequence"/>
</dbReference>
<keyword evidence="2" id="KW-0223">Dioxygenase</keyword>
<dbReference type="Gene3D" id="3.10.180.10">
    <property type="entry name" value="2,3-Dihydroxybiphenyl 1,2-Dioxygenase, domain 1"/>
    <property type="match status" value="1"/>
</dbReference>
<protein>
    <submittedName>
        <fullName evidence="2">Catechol 2,3-dioxygenase-like lactoylglutathione lyase family enzyme</fullName>
    </submittedName>
</protein>
<dbReference type="InterPro" id="IPR037523">
    <property type="entry name" value="VOC_core"/>
</dbReference>
<dbReference type="EMBL" id="JACCCV010000001">
    <property type="protein sequence ID" value="NYF50819.1"/>
    <property type="molecule type" value="Genomic_DNA"/>
</dbReference>
<accession>A0A7Y9T3X2</accession>
<organism evidence="2 3">
    <name type="scientific">Tunturiibacter lichenicola</name>
    <dbReference type="NCBI Taxonomy" id="2051959"/>
    <lineage>
        <taxon>Bacteria</taxon>
        <taxon>Pseudomonadati</taxon>
        <taxon>Acidobacteriota</taxon>
        <taxon>Terriglobia</taxon>
        <taxon>Terriglobales</taxon>
        <taxon>Acidobacteriaceae</taxon>
        <taxon>Tunturiibacter</taxon>
    </lineage>
</organism>
<evidence type="ECO:0000313" key="2">
    <source>
        <dbReference type="EMBL" id="NYF50819.1"/>
    </source>
</evidence>
<dbReference type="GO" id="GO:0016829">
    <property type="term" value="F:lyase activity"/>
    <property type="evidence" value="ECO:0007669"/>
    <property type="project" value="UniProtKB-KW"/>
</dbReference>
<gene>
    <name evidence="2" type="ORF">HDF12_001184</name>
</gene>
<dbReference type="InterPro" id="IPR029068">
    <property type="entry name" value="Glyas_Bleomycin-R_OHBP_Dase"/>
</dbReference>
<dbReference type="PROSITE" id="PS51819">
    <property type="entry name" value="VOC"/>
    <property type="match status" value="1"/>
</dbReference>
<dbReference type="Pfam" id="PF00903">
    <property type="entry name" value="Glyoxalase"/>
    <property type="match status" value="1"/>
</dbReference>
<reference evidence="2 3" key="1">
    <citation type="submission" date="2020-07" db="EMBL/GenBank/DDBJ databases">
        <title>Genomic Encyclopedia of Type Strains, Phase IV (KMG-V): Genome sequencing to study the core and pangenomes of soil and plant-associated prokaryotes.</title>
        <authorList>
            <person name="Whitman W."/>
        </authorList>
    </citation>
    <scope>NUCLEOTIDE SEQUENCE [LARGE SCALE GENOMIC DNA]</scope>
    <source>
        <strain evidence="2 3">M8UP30</strain>
    </source>
</reference>
<sequence length="226" mass="24931">MSTNEIRSNDAASVARVDTKLEIIVIPISDVDRAKEFYARLGWRLDADYDNGTDFRVIQFTPPGSGCSVIFGKNVTAAEPGSAQGLYLIVSDIATARSEMLRRGAEISDVFHDAGGVYAGPDDPYLFGRRRVSGPDPEHRSYRSFASFRDPDGNGWLLQEITTRLPGRVTGDTTYASANDLASALRRAGAAHGEHEKRTGGLRDENWPDWYAEYMVREQSGEEPPQ</sequence>
<feature type="domain" description="VOC" evidence="1">
    <location>
        <begin position="20"/>
        <end position="161"/>
    </location>
</feature>
<evidence type="ECO:0000313" key="3">
    <source>
        <dbReference type="Proteomes" id="UP000534186"/>
    </source>
</evidence>
<dbReference type="InterPro" id="IPR004360">
    <property type="entry name" value="Glyas_Fos-R_dOase_dom"/>
</dbReference>
<comment type="caution">
    <text evidence="2">The sequence shown here is derived from an EMBL/GenBank/DDBJ whole genome shotgun (WGS) entry which is preliminary data.</text>
</comment>